<dbReference type="GO" id="GO:0009307">
    <property type="term" value="P:DNA restriction-modification system"/>
    <property type="evidence" value="ECO:0007669"/>
    <property type="project" value="InterPro"/>
</dbReference>
<evidence type="ECO:0000313" key="4">
    <source>
        <dbReference type="EMBL" id="NHO53298.1"/>
    </source>
</evidence>
<evidence type="ECO:0008006" key="6">
    <source>
        <dbReference type="Google" id="ProtNLM"/>
    </source>
</evidence>
<dbReference type="InterPro" id="IPR029063">
    <property type="entry name" value="SAM-dependent_MTases_sf"/>
</dbReference>
<dbReference type="GO" id="GO:0009007">
    <property type="term" value="F:site-specific DNA-methyltransferase (adenine-specific) activity"/>
    <property type="evidence" value="ECO:0007669"/>
    <property type="project" value="UniProtKB-EC"/>
</dbReference>
<sequence length="100" mass="11222">MKQRGDFALPPAAYVGGKKLLARRICAQIEAIPHRSYIEPFVGMGGVFFRRRVVAAHEVREVFDGFEMMDVATRYADRQSGGTGRVRGELVVSNRPLREV</sequence>
<dbReference type="Proteomes" id="UP000597459">
    <property type="component" value="Unassembled WGS sequence"/>
</dbReference>
<name>A0A967BA83_9PROT</name>
<protein>
    <recommendedName>
        <fullName evidence="6">DNA methyltransferase</fullName>
    </recommendedName>
</protein>
<dbReference type="AlphaFoldDB" id="A0A967BA83"/>
<keyword evidence="1" id="KW-0489">Methyltransferase</keyword>
<organism evidence="4 5">
    <name type="scientific">Acetobacter estunensis</name>
    <dbReference type="NCBI Taxonomy" id="104097"/>
    <lineage>
        <taxon>Bacteria</taxon>
        <taxon>Pseudomonadati</taxon>
        <taxon>Pseudomonadota</taxon>
        <taxon>Alphaproteobacteria</taxon>
        <taxon>Acetobacterales</taxon>
        <taxon>Acetobacteraceae</taxon>
        <taxon>Acetobacter</taxon>
    </lineage>
</organism>
<keyword evidence="3" id="KW-0949">S-adenosyl-L-methionine</keyword>
<evidence type="ECO:0000256" key="2">
    <source>
        <dbReference type="ARBA" id="ARBA00022679"/>
    </source>
</evidence>
<keyword evidence="2" id="KW-0808">Transferase</keyword>
<reference evidence="4" key="1">
    <citation type="submission" date="2019-11" db="EMBL/GenBank/DDBJ databases">
        <title>Description of new Acetobacter species.</title>
        <authorList>
            <person name="Cleenwerck I."/>
            <person name="Sombolestani A.S."/>
        </authorList>
    </citation>
    <scope>NUCLEOTIDE SEQUENCE</scope>
    <source>
        <strain evidence="4">LMG 1626</strain>
    </source>
</reference>
<comment type="caution">
    <text evidence="4">The sequence shown here is derived from an EMBL/GenBank/DDBJ whole genome shotgun (WGS) entry which is preliminary data.</text>
</comment>
<dbReference type="RefSeq" id="WP_166313434.1">
    <property type="nucleotide sequence ID" value="NZ_WOTH01000006.1"/>
</dbReference>
<dbReference type="GO" id="GO:0032259">
    <property type="term" value="P:methylation"/>
    <property type="evidence" value="ECO:0007669"/>
    <property type="project" value="UniProtKB-KW"/>
</dbReference>
<evidence type="ECO:0000256" key="3">
    <source>
        <dbReference type="ARBA" id="ARBA00022691"/>
    </source>
</evidence>
<dbReference type="InterPro" id="IPR012327">
    <property type="entry name" value="MeTrfase_D12"/>
</dbReference>
<dbReference type="SUPFAM" id="SSF53335">
    <property type="entry name" value="S-adenosyl-L-methionine-dependent methyltransferases"/>
    <property type="match status" value="1"/>
</dbReference>
<dbReference type="Pfam" id="PF02086">
    <property type="entry name" value="MethyltransfD12"/>
    <property type="match status" value="1"/>
</dbReference>
<dbReference type="Gene3D" id="3.40.50.150">
    <property type="entry name" value="Vaccinia Virus protein VP39"/>
    <property type="match status" value="1"/>
</dbReference>
<gene>
    <name evidence="4" type="ORF">GOB87_04890</name>
</gene>
<keyword evidence="5" id="KW-1185">Reference proteome</keyword>
<evidence type="ECO:0000313" key="5">
    <source>
        <dbReference type="Proteomes" id="UP000597459"/>
    </source>
</evidence>
<accession>A0A967BA83</accession>
<proteinExistence type="predicted"/>
<evidence type="ECO:0000256" key="1">
    <source>
        <dbReference type="ARBA" id="ARBA00022603"/>
    </source>
</evidence>
<dbReference type="EMBL" id="WOTH01000006">
    <property type="protein sequence ID" value="NHO53298.1"/>
    <property type="molecule type" value="Genomic_DNA"/>
</dbReference>